<feature type="region of interest" description="Disordered" evidence="1">
    <location>
        <begin position="1"/>
        <end position="21"/>
    </location>
</feature>
<organism evidence="2 3">
    <name type="scientific">Pseudoneurospora amorphoporcata</name>
    <dbReference type="NCBI Taxonomy" id="241081"/>
    <lineage>
        <taxon>Eukaryota</taxon>
        <taxon>Fungi</taxon>
        <taxon>Dikarya</taxon>
        <taxon>Ascomycota</taxon>
        <taxon>Pezizomycotina</taxon>
        <taxon>Sordariomycetes</taxon>
        <taxon>Sordariomycetidae</taxon>
        <taxon>Sordariales</taxon>
        <taxon>Sordariaceae</taxon>
        <taxon>Pseudoneurospora</taxon>
    </lineage>
</organism>
<evidence type="ECO:0000256" key="1">
    <source>
        <dbReference type="SAM" id="MobiDB-lite"/>
    </source>
</evidence>
<feature type="compositionally biased region" description="Polar residues" evidence="1">
    <location>
        <begin position="60"/>
        <end position="76"/>
    </location>
</feature>
<feature type="compositionally biased region" description="Basic and acidic residues" evidence="1">
    <location>
        <begin position="1"/>
        <end position="12"/>
    </location>
</feature>
<evidence type="ECO:0000313" key="2">
    <source>
        <dbReference type="EMBL" id="KAK3955900.1"/>
    </source>
</evidence>
<accession>A0AAN6P1B9</accession>
<feature type="compositionally biased region" description="Low complexity" evidence="1">
    <location>
        <begin position="39"/>
        <end position="52"/>
    </location>
</feature>
<sequence>MSDLTRDTDRHPCGSVFHRATPAVFHKAIKRDCTPAEANSTSSRSSGSNIISQAKLPKWNWSSTTPKNSTTFSYSTGRERSSNGNSSQTKNQKQKQNWRSPKGSAANAPPCLPRSRTSSKALRHAGNPVPS</sequence>
<evidence type="ECO:0000313" key="3">
    <source>
        <dbReference type="Proteomes" id="UP001303222"/>
    </source>
</evidence>
<dbReference type="EMBL" id="MU859071">
    <property type="protein sequence ID" value="KAK3955900.1"/>
    <property type="molecule type" value="Genomic_DNA"/>
</dbReference>
<keyword evidence="3" id="KW-1185">Reference proteome</keyword>
<dbReference type="Proteomes" id="UP001303222">
    <property type="component" value="Unassembled WGS sequence"/>
</dbReference>
<comment type="caution">
    <text evidence="2">The sequence shown here is derived from an EMBL/GenBank/DDBJ whole genome shotgun (WGS) entry which is preliminary data.</text>
</comment>
<name>A0AAN6P1B9_9PEZI</name>
<proteinExistence type="predicted"/>
<feature type="region of interest" description="Disordered" evidence="1">
    <location>
        <begin position="34"/>
        <end position="131"/>
    </location>
</feature>
<gene>
    <name evidence="2" type="ORF">QBC32DRAFT_9792</name>
</gene>
<reference evidence="2" key="2">
    <citation type="submission" date="2023-06" db="EMBL/GenBank/DDBJ databases">
        <authorList>
            <consortium name="Lawrence Berkeley National Laboratory"/>
            <person name="Mondo S.J."/>
            <person name="Hensen N."/>
            <person name="Bonometti L."/>
            <person name="Westerberg I."/>
            <person name="Brannstrom I.O."/>
            <person name="Guillou S."/>
            <person name="Cros-Aarteil S."/>
            <person name="Calhoun S."/>
            <person name="Haridas S."/>
            <person name="Kuo A."/>
            <person name="Pangilinan J."/>
            <person name="Riley R."/>
            <person name="Labutti K."/>
            <person name="Andreopoulos B."/>
            <person name="Lipzen A."/>
            <person name="Chen C."/>
            <person name="Yanf M."/>
            <person name="Daum C."/>
            <person name="Ng V."/>
            <person name="Clum A."/>
            <person name="Steindorff A."/>
            <person name="Ohm R."/>
            <person name="Martin F."/>
            <person name="Silar P."/>
            <person name="Natvig D."/>
            <person name="Lalanne C."/>
            <person name="Gautier V."/>
            <person name="Ament-Velasquez S.L."/>
            <person name="Kruys A."/>
            <person name="Hutchinson M.I."/>
            <person name="Powell A.J."/>
            <person name="Barry K."/>
            <person name="Miller A.N."/>
            <person name="Grigoriev I.V."/>
            <person name="Debuchy R."/>
            <person name="Gladieux P."/>
            <person name="Thoren M.H."/>
            <person name="Johannesson H."/>
        </authorList>
    </citation>
    <scope>NUCLEOTIDE SEQUENCE</scope>
    <source>
        <strain evidence="2">CBS 626.80</strain>
    </source>
</reference>
<feature type="compositionally biased region" description="Low complexity" evidence="1">
    <location>
        <begin position="82"/>
        <end position="97"/>
    </location>
</feature>
<dbReference type="AlphaFoldDB" id="A0AAN6P1B9"/>
<reference evidence="2" key="1">
    <citation type="journal article" date="2023" name="Mol. Phylogenet. Evol.">
        <title>Genome-scale phylogeny and comparative genomics of the fungal order Sordariales.</title>
        <authorList>
            <person name="Hensen N."/>
            <person name="Bonometti L."/>
            <person name="Westerberg I."/>
            <person name="Brannstrom I.O."/>
            <person name="Guillou S."/>
            <person name="Cros-Aarteil S."/>
            <person name="Calhoun S."/>
            <person name="Haridas S."/>
            <person name="Kuo A."/>
            <person name="Mondo S."/>
            <person name="Pangilinan J."/>
            <person name="Riley R."/>
            <person name="LaButti K."/>
            <person name="Andreopoulos B."/>
            <person name="Lipzen A."/>
            <person name="Chen C."/>
            <person name="Yan M."/>
            <person name="Daum C."/>
            <person name="Ng V."/>
            <person name="Clum A."/>
            <person name="Steindorff A."/>
            <person name="Ohm R.A."/>
            <person name="Martin F."/>
            <person name="Silar P."/>
            <person name="Natvig D.O."/>
            <person name="Lalanne C."/>
            <person name="Gautier V."/>
            <person name="Ament-Velasquez S.L."/>
            <person name="Kruys A."/>
            <person name="Hutchinson M.I."/>
            <person name="Powell A.J."/>
            <person name="Barry K."/>
            <person name="Miller A.N."/>
            <person name="Grigoriev I.V."/>
            <person name="Debuchy R."/>
            <person name="Gladieux P."/>
            <person name="Hiltunen Thoren M."/>
            <person name="Johannesson H."/>
        </authorList>
    </citation>
    <scope>NUCLEOTIDE SEQUENCE</scope>
    <source>
        <strain evidence="2">CBS 626.80</strain>
    </source>
</reference>
<protein>
    <submittedName>
        <fullName evidence="2">Uncharacterized protein</fullName>
    </submittedName>
</protein>